<comment type="caution">
    <text evidence="4">The sequence shown here is derived from an EMBL/GenBank/DDBJ whole genome shotgun (WGS) entry which is preliminary data.</text>
</comment>
<dbReference type="AlphaFoldDB" id="A0AA41V8B8"/>
<dbReference type="GO" id="GO:0005509">
    <property type="term" value="F:calcium ion binding"/>
    <property type="evidence" value="ECO:0007669"/>
    <property type="project" value="InterPro"/>
</dbReference>
<dbReference type="Pfam" id="PF07645">
    <property type="entry name" value="EGF_CA"/>
    <property type="match status" value="1"/>
</dbReference>
<reference evidence="4" key="1">
    <citation type="submission" date="2022-03" db="EMBL/GenBank/DDBJ databases">
        <title>A functionally conserved STORR gene fusion in Papaver species that diverged 16.8 million years ago.</title>
        <authorList>
            <person name="Catania T."/>
        </authorList>
    </citation>
    <scope>NUCLEOTIDE SEQUENCE</scope>
    <source>
        <strain evidence="4">S-191538</strain>
    </source>
</reference>
<sequence>MNECEDNINNPCEEICTNTIGSYRCSCPEGKNGDGRKDGSGCSTTIGMIMRVAL</sequence>
<dbReference type="InterPro" id="IPR001881">
    <property type="entry name" value="EGF-like_Ca-bd_dom"/>
</dbReference>
<evidence type="ECO:0000256" key="2">
    <source>
        <dbReference type="ARBA" id="ARBA00023157"/>
    </source>
</evidence>
<proteinExistence type="predicted"/>
<dbReference type="SMART" id="SM00179">
    <property type="entry name" value="EGF_CA"/>
    <property type="match status" value="1"/>
</dbReference>
<gene>
    <name evidence="4" type="ORF">MKW94_021699</name>
</gene>
<keyword evidence="2" id="KW-1015">Disulfide bond</keyword>
<evidence type="ECO:0000259" key="3">
    <source>
        <dbReference type="SMART" id="SM00179"/>
    </source>
</evidence>
<dbReference type="CDD" id="cd00054">
    <property type="entry name" value="EGF_CA"/>
    <property type="match status" value="1"/>
</dbReference>
<evidence type="ECO:0000313" key="5">
    <source>
        <dbReference type="Proteomes" id="UP001177140"/>
    </source>
</evidence>
<dbReference type="EMBL" id="JAJJMA010145823">
    <property type="protein sequence ID" value="MCL7034474.1"/>
    <property type="molecule type" value="Genomic_DNA"/>
</dbReference>
<feature type="non-terminal residue" evidence="4">
    <location>
        <position position="54"/>
    </location>
</feature>
<protein>
    <recommendedName>
        <fullName evidence="3">EGF-like calcium-binding domain-containing protein</fullName>
    </recommendedName>
</protein>
<dbReference type="SUPFAM" id="SSF57196">
    <property type="entry name" value="EGF/Laminin"/>
    <property type="match status" value="1"/>
</dbReference>
<dbReference type="Gene3D" id="2.10.25.10">
    <property type="entry name" value="Laminin"/>
    <property type="match status" value="1"/>
</dbReference>
<keyword evidence="1" id="KW-0245">EGF-like domain</keyword>
<name>A0AA41V8B8_PAPNU</name>
<feature type="non-terminal residue" evidence="4">
    <location>
        <position position="1"/>
    </location>
</feature>
<evidence type="ECO:0000256" key="1">
    <source>
        <dbReference type="ARBA" id="ARBA00022536"/>
    </source>
</evidence>
<organism evidence="4 5">
    <name type="scientific">Papaver nudicaule</name>
    <name type="common">Iceland poppy</name>
    <dbReference type="NCBI Taxonomy" id="74823"/>
    <lineage>
        <taxon>Eukaryota</taxon>
        <taxon>Viridiplantae</taxon>
        <taxon>Streptophyta</taxon>
        <taxon>Embryophyta</taxon>
        <taxon>Tracheophyta</taxon>
        <taxon>Spermatophyta</taxon>
        <taxon>Magnoliopsida</taxon>
        <taxon>Ranunculales</taxon>
        <taxon>Papaveraceae</taxon>
        <taxon>Papaveroideae</taxon>
        <taxon>Papaver</taxon>
    </lineage>
</organism>
<dbReference type="InterPro" id="IPR049883">
    <property type="entry name" value="NOTCH1_EGF-like"/>
</dbReference>
<accession>A0AA41V8B8</accession>
<dbReference type="Proteomes" id="UP001177140">
    <property type="component" value="Unassembled WGS sequence"/>
</dbReference>
<feature type="domain" description="EGF-like calcium-binding" evidence="3">
    <location>
        <begin position="1"/>
        <end position="43"/>
    </location>
</feature>
<keyword evidence="5" id="KW-1185">Reference proteome</keyword>
<evidence type="ECO:0000313" key="4">
    <source>
        <dbReference type="EMBL" id="MCL7034474.1"/>
    </source>
</evidence>